<dbReference type="UniPathway" id="UPA00148">
    <property type="reaction ID" value="UER00220"/>
</dbReference>
<feature type="site" description="Increases nucleophilicity of active site Cys" evidence="7">
    <location>
        <position position="433"/>
    </location>
</feature>
<feature type="domain" description="CobB/CobQ-like glutamine amidotransferase" evidence="9">
    <location>
        <begin position="267"/>
        <end position="439"/>
    </location>
</feature>
<evidence type="ECO:0000256" key="3">
    <source>
        <dbReference type="ARBA" id="ARBA00022741"/>
    </source>
</evidence>
<evidence type="ECO:0000259" key="9">
    <source>
        <dbReference type="Pfam" id="PF07685"/>
    </source>
</evidence>
<dbReference type="GO" id="GO:0043802">
    <property type="term" value="F:hydrogenobyrinic acid a,c-diamide synthase (glutamine-hydrolysing) activity"/>
    <property type="evidence" value="ECO:0007669"/>
    <property type="project" value="UniProtKB-UniRule"/>
</dbReference>
<evidence type="ECO:0000259" key="8">
    <source>
        <dbReference type="Pfam" id="PF01656"/>
    </source>
</evidence>
<dbReference type="HAMAP" id="MF_00027">
    <property type="entry name" value="CobB_CbiA"/>
    <property type="match status" value="1"/>
</dbReference>
<feature type="domain" description="CobQ/CobB/MinD/ParA nucleotide binding" evidence="8">
    <location>
        <begin position="10"/>
        <end position="195"/>
    </location>
</feature>
<dbReference type="NCBIfam" id="NF002204">
    <property type="entry name" value="PRK01077.1"/>
    <property type="match status" value="1"/>
</dbReference>
<dbReference type="STRING" id="490629.SAMN05216266_102263"/>
<keyword evidence="11" id="KW-1185">Reference proteome</keyword>
<organism evidence="10 11">
    <name type="scientific">Amycolatopsis marina</name>
    <dbReference type="NCBI Taxonomy" id="490629"/>
    <lineage>
        <taxon>Bacteria</taxon>
        <taxon>Bacillati</taxon>
        <taxon>Actinomycetota</taxon>
        <taxon>Actinomycetes</taxon>
        <taxon>Pseudonocardiales</taxon>
        <taxon>Pseudonocardiaceae</taxon>
        <taxon>Amycolatopsis</taxon>
    </lineage>
</organism>
<dbReference type="GO" id="GO:0009236">
    <property type="term" value="P:cobalamin biosynthetic process"/>
    <property type="evidence" value="ECO:0007669"/>
    <property type="project" value="UniProtKB-UniRule"/>
</dbReference>
<dbReference type="InterPro" id="IPR004484">
    <property type="entry name" value="CbiA/CobB_synth"/>
</dbReference>
<name>A0A1I0WVX0_9PSEU</name>
<dbReference type="PROSITE" id="PS51274">
    <property type="entry name" value="GATASE_COBBQ"/>
    <property type="match status" value="1"/>
</dbReference>
<evidence type="ECO:0000313" key="10">
    <source>
        <dbReference type="EMBL" id="SFA92932.1"/>
    </source>
</evidence>
<evidence type="ECO:0000256" key="2">
    <source>
        <dbReference type="ARBA" id="ARBA00022598"/>
    </source>
</evidence>
<dbReference type="GO" id="GO:0042242">
    <property type="term" value="F:cobyrinic acid a,c-diamide synthase activity"/>
    <property type="evidence" value="ECO:0007669"/>
    <property type="project" value="InterPro"/>
</dbReference>
<evidence type="ECO:0000256" key="5">
    <source>
        <dbReference type="ARBA" id="ARBA00022842"/>
    </source>
</evidence>
<evidence type="ECO:0000256" key="7">
    <source>
        <dbReference type="HAMAP-Rule" id="MF_00027"/>
    </source>
</evidence>
<keyword evidence="3 7" id="KW-0547">Nucleotide-binding</keyword>
<comment type="function">
    <text evidence="7">Catalyzes the ATP-dependent amidation of the two carboxylate groups at positions a and c of hydrogenobyrinate, using either L-glutamine or ammonia as the nitrogen source.</text>
</comment>
<keyword evidence="6 7" id="KW-0315">Glutamine amidotransferase</keyword>
<dbReference type="InterPro" id="IPR002586">
    <property type="entry name" value="CobQ/CobB/MinD/ParA_Nub-bd_dom"/>
</dbReference>
<dbReference type="Pfam" id="PF07685">
    <property type="entry name" value="GATase_3"/>
    <property type="match status" value="1"/>
</dbReference>
<dbReference type="CDD" id="cd05388">
    <property type="entry name" value="CobB_N"/>
    <property type="match status" value="1"/>
</dbReference>
<dbReference type="GO" id="GO:0005524">
    <property type="term" value="F:ATP binding"/>
    <property type="evidence" value="ECO:0007669"/>
    <property type="project" value="UniProtKB-UniRule"/>
</dbReference>
<dbReference type="PANTHER" id="PTHR43873:SF1">
    <property type="entry name" value="COBYRINATE A,C-DIAMIDE SYNTHASE"/>
    <property type="match status" value="1"/>
</dbReference>
<comment type="cofactor">
    <cofactor evidence="1 7">
        <name>Mg(2+)</name>
        <dbReference type="ChEBI" id="CHEBI:18420"/>
    </cofactor>
</comment>
<accession>A0A1I0WVX0</accession>
<dbReference type="EC" id="6.3.5.9" evidence="7"/>
<evidence type="ECO:0000313" key="11">
    <source>
        <dbReference type="Proteomes" id="UP000243799"/>
    </source>
</evidence>
<dbReference type="PANTHER" id="PTHR43873">
    <property type="entry name" value="COBYRINATE A,C-DIAMIDE SYNTHASE"/>
    <property type="match status" value="1"/>
</dbReference>
<dbReference type="EMBL" id="FOKG01000002">
    <property type="protein sequence ID" value="SFA92932.1"/>
    <property type="molecule type" value="Genomic_DNA"/>
</dbReference>
<evidence type="ECO:0000256" key="1">
    <source>
        <dbReference type="ARBA" id="ARBA00001946"/>
    </source>
</evidence>
<feature type="active site" description="Nucleophile" evidence="7">
    <location>
        <position position="342"/>
    </location>
</feature>
<dbReference type="InterPro" id="IPR029062">
    <property type="entry name" value="Class_I_gatase-like"/>
</dbReference>
<evidence type="ECO:0000256" key="4">
    <source>
        <dbReference type="ARBA" id="ARBA00022840"/>
    </source>
</evidence>
<dbReference type="InterPro" id="IPR011698">
    <property type="entry name" value="GATase_3"/>
</dbReference>
<comment type="catalytic activity">
    <reaction evidence="7">
        <text>hydrogenobyrinate + 2 L-glutamine + 2 ATP + 2 H2O = hydrogenobyrinate a,c-diamide + 2 L-glutamate + 2 ADP + 2 phosphate + 2 H(+)</text>
        <dbReference type="Rhea" id="RHEA:12544"/>
        <dbReference type="ChEBI" id="CHEBI:15377"/>
        <dbReference type="ChEBI" id="CHEBI:15378"/>
        <dbReference type="ChEBI" id="CHEBI:29985"/>
        <dbReference type="ChEBI" id="CHEBI:30616"/>
        <dbReference type="ChEBI" id="CHEBI:43474"/>
        <dbReference type="ChEBI" id="CHEBI:58359"/>
        <dbReference type="ChEBI" id="CHEBI:77873"/>
        <dbReference type="ChEBI" id="CHEBI:77874"/>
        <dbReference type="ChEBI" id="CHEBI:456216"/>
        <dbReference type="EC" id="6.3.5.9"/>
    </reaction>
</comment>
<keyword evidence="7" id="KW-0169">Cobalamin biosynthesis</keyword>
<comment type="domain">
    <text evidence="7">Comprises of two domains. The C-terminal domain contains the binding site for glutamine and catalyzes the hydrolysis of this substrate to glutamate and ammonia. The N-terminal domain is anticipated to bind ATP and hydrogenobyrinate and catalyzes the ultimate synthesis of the diamide product. The ammonia produced via the glutaminase domain is probably translocated to the adjacent domain via a molecular tunnel, where it reacts with an activated intermediate.</text>
</comment>
<dbReference type="Gene3D" id="3.40.50.300">
    <property type="entry name" value="P-loop containing nucleotide triphosphate hydrolases"/>
    <property type="match status" value="1"/>
</dbReference>
<comment type="pathway">
    <text evidence="7">Cofactor biosynthesis; adenosylcobalamin biosynthesis; cob(II)yrinate a,c-diamide from precorrin-2 (aerobic route): step 9/10.</text>
</comment>
<dbReference type="Gene3D" id="3.40.50.880">
    <property type="match status" value="1"/>
</dbReference>
<comment type="similarity">
    <text evidence="7">Belongs to the CobB/CbiA family.</text>
</comment>
<dbReference type="RefSeq" id="WP_091670450.1">
    <property type="nucleotide sequence ID" value="NZ_FOKG01000002.1"/>
</dbReference>
<evidence type="ECO:0000256" key="6">
    <source>
        <dbReference type="ARBA" id="ARBA00022962"/>
    </source>
</evidence>
<dbReference type="Proteomes" id="UP000243799">
    <property type="component" value="Unassembled WGS sequence"/>
</dbReference>
<dbReference type="SUPFAM" id="SSF52540">
    <property type="entry name" value="P-loop containing nucleoside triphosphate hydrolases"/>
    <property type="match status" value="1"/>
</dbReference>
<sequence>MVGEAPHARLVIAAPASGHGKTTVATGLMAALRERGIAVSGHKVGPDFIDPSYHALATGLPARNLDPFLQGEQRVVPLFLHGARQAEIAVIEGVMGMFDGMLGTEGYASTAHVARLLDAPVVLVVDASAASRSVAAVVLGFAHYDPNVRLAGVILNKLGSQRHEDEVRAALGPTGIPVLGALRRSEEIHAPSRHLGLVPVAERAAEAERFLPRLAAWTAGGVDLDAVRRVAESAPPLRGAVWDPATEVRAVTTGTSRPVVAAAGGEAFTFRYTETTELLNAAGVDVVDVDPLRDNDLPENCAGLYFGGGFPEVHAEELSANSRLREQVGAAIRRGMPVVAECAGLLYLCRELDGLPMVGAVDAVARMTKRGALGYRRARAESDTLLAARGEQVTGHEFHRTEVLPGAGENPAWRWDERADGFATETLHASYLHVHWAGHPGVARRFARKVHSGF</sequence>
<dbReference type="InterPro" id="IPR027417">
    <property type="entry name" value="P-loop_NTPase"/>
</dbReference>
<keyword evidence="4 7" id="KW-0067">ATP-binding</keyword>
<dbReference type="NCBIfam" id="TIGR00379">
    <property type="entry name" value="cobB"/>
    <property type="match status" value="1"/>
</dbReference>
<keyword evidence="5 7" id="KW-0460">Magnesium</keyword>
<dbReference type="AlphaFoldDB" id="A0A1I0WVX0"/>
<reference evidence="11" key="1">
    <citation type="submission" date="2016-10" db="EMBL/GenBank/DDBJ databases">
        <authorList>
            <person name="Varghese N."/>
            <person name="Submissions S."/>
        </authorList>
    </citation>
    <scope>NUCLEOTIDE SEQUENCE [LARGE SCALE GENOMIC DNA]</scope>
    <source>
        <strain evidence="11">CGMCC 4.3568</strain>
    </source>
</reference>
<dbReference type="CDD" id="cd03130">
    <property type="entry name" value="GATase1_CobB"/>
    <property type="match status" value="1"/>
</dbReference>
<keyword evidence="2 7" id="KW-0436">Ligase</keyword>
<proteinExistence type="inferred from homology"/>
<protein>
    <recommendedName>
        <fullName evidence="7">Hydrogenobyrinate a,c-diamide synthase</fullName>
        <ecNumber evidence="7">6.3.5.9</ecNumber>
    </recommendedName>
    <alternativeName>
        <fullName evidence="7">Hydrogenobyrinic acid a,c-diamide synthase</fullName>
    </alternativeName>
</protein>
<dbReference type="SUPFAM" id="SSF52317">
    <property type="entry name" value="Class I glutamine amidotransferase-like"/>
    <property type="match status" value="1"/>
</dbReference>
<dbReference type="Pfam" id="PF01656">
    <property type="entry name" value="CbiA"/>
    <property type="match status" value="1"/>
</dbReference>
<gene>
    <name evidence="7" type="primary">cobB</name>
    <name evidence="10" type="ORF">SAMN05216266_102263</name>
</gene>
<dbReference type="OrthoDB" id="9764035at2"/>
<comment type="miscellaneous">
    <text evidence="7">The a and c carboxylates of hydrogenobyrinate are activated for nucleophilic attack via formation of a phosphorylated intermediate by ATP. CobB catalyzes first the amidation of the c-carboxylate, and then that of the a-carboxylate.</text>
</comment>